<evidence type="ECO:0000256" key="8">
    <source>
        <dbReference type="RuleBase" id="RU362088"/>
    </source>
</evidence>
<reference evidence="10" key="1">
    <citation type="journal article" date="2023" name="Genome Biol. Evol.">
        <title>First Whole Genome Sequence and Flow Cytometry Genome Size Data for the Lichen-Forming Fungus Ramalina farinacea (Ascomycota).</title>
        <authorList>
            <person name="Llewellyn T."/>
            <person name="Mian S."/>
            <person name="Hill R."/>
            <person name="Leitch I.J."/>
            <person name="Gaya E."/>
        </authorList>
    </citation>
    <scope>NUCLEOTIDE SEQUENCE</scope>
    <source>
        <strain evidence="10">LIQ254RAFAR</strain>
    </source>
</reference>
<feature type="transmembrane region" description="Helical" evidence="8">
    <location>
        <begin position="235"/>
        <end position="259"/>
    </location>
</feature>
<evidence type="ECO:0000313" key="10">
    <source>
        <dbReference type="EMBL" id="MDI1490886.1"/>
    </source>
</evidence>
<dbReference type="PANTHER" id="PTHR11040:SF69">
    <property type="entry name" value="ZINC-REGULATED TRANSPORTER 2"/>
    <property type="match status" value="1"/>
</dbReference>
<keyword evidence="6 8" id="KW-0406">Ion transport</keyword>
<keyword evidence="7 8" id="KW-0472">Membrane</keyword>
<evidence type="ECO:0000256" key="9">
    <source>
        <dbReference type="SAM" id="MobiDB-lite"/>
    </source>
</evidence>
<keyword evidence="11" id="KW-1185">Reference proteome</keyword>
<feature type="transmembrane region" description="Helical" evidence="8">
    <location>
        <begin position="299"/>
        <end position="319"/>
    </location>
</feature>
<sequence>MSAVQHIADVVARQAYQSAAASTSAAAAPPACDGGNDYDGRVGVRISAIFVILVGSSFGALFPVFAERHRGVGVPTWAFFIAKYFGSGVIIATAFIHLLAPANDALTDPCLTGPITEYDWVEGIALMMVFVLFFVELMAMRFATFSTRTAAERNSSGSVVMRDRRASEHVPGEDHLGHTRDHVDNPSSTDSPPHEPRKGAFEDVFQGQSSIAQDDDENGGKGRTINEIEDYSAQITAILILEFGVIFHSVFVGLTLAVAGEEFNTLYVVLVFHQTFEGLGLGSRLAATPWPKKKRSTPYYLAMLYGLTTPISIAVGLGVRQSYAPNSQTALIVNGVFDSLSAGILIYTGLVELMAHEFMFSATMRRAPLKVVLTAVFVMVLGAGESFPVHL</sequence>
<evidence type="ECO:0000256" key="3">
    <source>
        <dbReference type="ARBA" id="ARBA00022448"/>
    </source>
</evidence>
<dbReference type="Proteomes" id="UP001161017">
    <property type="component" value="Unassembled WGS sequence"/>
</dbReference>
<dbReference type="EMBL" id="JAPUFD010000013">
    <property type="protein sequence ID" value="MDI1490886.1"/>
    <property type="molecule type" value="Genomic_DNA"/>
</dbReference>
<feature type="transmembrane region" description="Helical" evidence="8">
    <location>
        <begin position="120"/>
        <end position="139"/>
    </location>
</feature>
<comment type="similarity">
    <text evidence="2 8">Belongs to the ZIP transporter (TC 2.A.5) family.</text>
</comment>
<organism evidence="10 11">
    <name type="scientific">Ramalina farinacea</name>
    <dbReference type="NCBI Taxonomy" id="258253"/>
    <lineage>
        <taxon>Eukaryota</taxon>
        <taxon>Fungi</taxon>
        <taxon>Dikarya</taxon>
        <taxon>Ascomycota</taxon>
        <taxon>Pezizomycotina</taxon>
        <taxon>Lecanoromycetes</taxon>
        <taxon>OSLEUM clade</taxon>
        <taxon>Lecanoromycetidae</taxon>
        <taxon>Lecanorales</taxon>
        <taxon>Lecanorineae</taxon>
        <taxon>Ramalinaceae</taxon>
        <taxon>Ramalina</taxon>
    </lineage>
</organism>
<protein>
    <submittedName>
        <fullName evidence="10">Low-affinity Zn(2+) transporter zrt2</fullName>
    </submittedName>
</protein>
<dbReference type="InterPro" id="IPR003689">
    <property type="entry name" value="ZIP"/>
</dbReference>
<dbReference type="GO" id="GO:0005886">
    <property type="term" value="C:plasma membrane"/>
    <property type="evidence" value="ECO:0007669"/>
    <property type="project" value="TreeGrafter"/>
</dbReference>
<evidence type="ECO:0000256" key="1">
    <source>
        <dbReference type="ARBA" id="ARBA00004141"/>
    </source>
</evidence>
<dbReference type="NCBIfam" id="TIGR00820">
    <property type="entry name" value="zip"/>
    <property type="match status" value="1"/>
</dbReference>
<dbReference type="GO" id="GO:0071578">
    <property type="term" value="P:zinc ion import across plasma membrane"/>
    <property type="evidence" value="ECO:0007669"/>
    <property type="project" value="TreeGrafter"/>
</dbReference>
<feature type="transmembrane region" description="Helical" evidence="8">
    <location>
        <begin position="331"/>
        <end position="355"/>
    </location>
</feature>
<name>A0AA43QTF2_9LECA</name>
<accession>A0AA43QTF2</accession>
<comment type="subcellular location">
    <subcellularLocation>
        <location evidence="1 8">Membrane</location>
        <topology evidence="1 8">Multi-pass membrane protein</topology>
    </subcellularLocation>
</comment>
<keyword evidence="5 8" id="KW-1133">Transmembrane helix</keyword>
<evidence type="ECO:0000256" key="4">
    <source>
        <dbReference type="ARBA" id="ARBA00022692"/>
    </source>
</evidence>
<dbReference type="PANTHER" id="PTHR11040">
    <property type="entry name" value="ZINC/IRON TRANSPORTER"/>
    <property type="match status" value="1"/>
</dbReference>
<feature type="compositionally biased region" description="Basic and acidic residues" evidence="9">
    <location>
        <begin position="161"/>
        <end position="184"/>
    </location>
</feature>
<feature type="transmembrane region" description="Helical" evidence="8">
    <location>
        <begin position="46"/>
        <end position="65"/>
    </location>
</feature>
<keyword evidence="4 8" id="KW-0812">Transmembrane</keyword>
<gene>
    <name evidence="10" type="primary">ZRT2</name>
    <name evidence="10" type="ORF">OHK93_002091</name>
</gene>
<evidence type="ECO:0000313" key="11">
    <source>
        <dbReference type="Proteomes" id="UP001161017"/>
    </source>
</evidence>
<proteinExistence type="inferred from homology"/>
<evidence type="ECO:0000256" key="5">
    <source>
        <dbReference type="ARBA" id="ARBA00022989"/>
    </source>
</evidence>
<evidence type="ECO:0000256" key="2">
    <source>
        <dbReference type="ARBA" id="ARBA00006939"/>
    </source>
</evidence>
<keyword evidence="3 8" id="KW-0813">Transport</keyword>
<dbReference type="InterPro" id="IPR004698">
    <property type="entry name" value="Zn/Fe_permease_fun/pln"/>
</dbReference>
<comment type="caution">
    <text evidence="10">The sequence shown here is derived from an EMBL/GenBank/DDBJ whole genome shotgun (WGS) entry which is preliminary data.</text>
</comment>
<evidence type="ECO:0000256" key="7">
    <source>
        <dbReference type="ARBA" id="ARBA00023136"/>
    </source>
</evidence>
<dbReference type="AlphaFoldDB" id="A0AA43QTF2"/>
<dbReference type="Pfam" id="PF02535">
    <property type="entry name" value="Zip"/>
    <property type="match status" value="1"/>
</dbReference>
<feature type="transmembrane region" description="Helical" evidence="8">
    <location>
        <begin position="367"/>
        <end position="384"/>
    </location>
</feature>
<feature type="transmembrane region" description="Helical" evidence="8">
    <location>
        <begin position="77"/>
        <end position="100"/>
    </location>
</feature>
<evidence type="ECO:0000256" key="6">
    <source>
        <dbReference type="ARBA" id="ARBA00023065"/>
    </source>
</evidence>
<dbReference type="GO" id="GO:0000007">
    <property type="term" value="F:low-affinity zinc ion transmembrane transporter activity"/>
    <property type="evidence" value="ECO:0007669"/>
    <property type="project" value="TreeGrafter"/>
</dbReference>
<feature type="transmembrane region" description="Helical" evidence="8">
    <location>
        <begin position="265"/>
        <end position="287"/>
    </location>
</feature>
<feature type="region of interest" description="Disordered" evidence="9">
    <location>
        <begin position="156"/>
        <end position="200"/>
    </location>
</feature>